<evidence type="ECO:0000256" key="1">
    <source>
        <dbReference type="SAM" id="SignalP"/>
    </source>
</evidence>
<dbReference type="EMBL" id="CDMZ01000720">
    <property type="protein sequence ID" value="CEM20184.1"/>
    <property type="molecule type" value="Genomic_DNA"/>
</dbReference>
<proteinExistence type="predicted"/>
<accession>A0A0G4FYP5</accession>
<feature type="chain" id="PRO_5005189273" evidence="1">
    <location>
        <begin position="25"/>
        <end position="90"/>
    </location>
</feature>
<organism evidence="2">
    <name type="scientific">Chromera velia CCMP2878</name>
    <dbReference type="NCBI Taxonomy" id="1169474"/>
    <lineage>
        <taxon>Eukaryota</taxon>
        <taxon>Sar</taxon>
        <taxon>Alveolata</taxon>
        <taxon>Colpodellida</taxon>
        <taxon>Chromeraceae</taxon>
        <taxon>Chromera</taxon>
    </lineage>
</organism>
<sequence>MRVAQLSVFFALFVLGLFVTSSVAAGNLRAIERTSLLQQEASQTAPANKCACVCTVTKKGTTVTQTFPYPKKECEEMKYGGQSCTYTEGC</sequence>
<name>A0A0G4FYP5_9ALVE</name>
<dbReference type="AlphaFoldDB" id="A0A0G4FYP5"/>
<gene>
    <name evidence="2" type="ORF">Cvel_19298</name>
</gene>
<protein>
    <submittedName>
        <fullName evidence="2">Uncharacterized protein</fullName>
    </submittedName>
</protein>
<evidence type="ECO:0000313" key="2">
    <source>
        <dbReference type="EMBL" id="CEM20184.1"/>
    </source>
</evidence>
<dbReference type="VEuPathDB" id="CryptoDB:Cvel_19298"/>
<reference evidence="2" key="1">
    <citation type="submission" date="2014-11" db="EMBL/GenBank/DDBJ databases">
        <authorList>
            <person name="Otto D Thomas"/>
            <person name="Naeem Raeece"/>
        </authorList>
    </citation>
    <scope>NUCLEOTIDE SEQUENCE</scope>
</reference>
<keyword evidence="1" id="KW-0732">Signal</keyword>
<feature type="signal peptide" evidence="1">
    <location>
        <begin position="1"/>
        <end position="24"/>
    </location>
</feature>